<dbReference type="GO" id="GO:1901678">
    <property type="term" value="P:iron coordination entity transport"/>
    <property type="evidence" value="ECO:0007669"/>
    <property type="project" value="UniProtKB-ARBA"/>
</dbReference>
<dbReference type="SUPFAM" id="SSF53807">
    <property type="entry name" value="Helical backbone' metal receptor"/>
    <property type="match status" value="1"/>
</dbReference>
<keyword evidence="4" id="KW-0410">Iron transport</keyword>
<evidence type="ECO:0000256" key="4">
    <source>
        <dbReference type="ARBA" id="ARBA00022496"/>
    </source>
</evidence>
<keyword evidence="9" id="KW-1185">Reference proteome</keyword>
<dbReference type="RefSeq" id="WP_012072762.1">
    <property type="nucleotide sequence ID" value="NC_009655.1"/>
</dbReference>
<dbReference type="Pfam" id="PF01497">
    <property type="entry name" value="Peripla_BP_2"/>
    <property type="match status" value="1"/>
</dbReference>
<keyword evidence="4" id="KW-0408">Iron</keyword>
<accession>A6VN38</accession>
<evidence type="ECO:0000256" key="1">
    <source>
        <dbReference type="ARBA" id="ARBA00004196"/>
    </source>
</evidence>
<proteinExistence type="inferred from homology"/>
<dbReference type="GO" id="GO:0030288">
    <property type="term" value="C:outer membrane-bounded periplasmic space"/>
    <property type="evidence" value="ECO:0007669"/>
    <property type="project" value="TreeGrafter"/>
</dbReference>
<organism evidence="8 9">
    <name type="scientific">Actinobacillus succinogenes (strain ATCC 55618 / DSM 22257 / CCUG 43843 / 130Z)</name>
    <dbReference type="NCBI Taxonomy" id="339671"/>
    <lineage>
        <taxon>Bacteria</taxon>
        <taxon>Pseudomonadati</taxon>
        <taxon>Pseudomonadota</taxon>
        <taxon>Gammaproteobacteria</taxon>
        <taxon>Pasteurellales</taxon>
        <taxon>Pasteurellaceae</taxon>
        <taxon>Actinobacillus</taxon>
    </lineage>
</organism>
<dbReference type="eggNOG" id="COG0614">
    <property type="taxonomic scope" value="Bacteria"/>
</dbReference>
<dbReference type="Gene3D" id="3.40.50.1980">
    <property type="entry name" value="Nitrogenase molybdenum iron protein domain"/>
    <property type="match status" value="2"/>
</dbReference>
<evidence type="ECO:0000313" key="9">
    <source>
        <dbReference type="Proteomes" id="UP000001114"/>
    </source>
</evidence>
<evidence type="ECO:0000256" key="2">
    <source>
        <dbReference type="ARBA" id="ARBA00008814"/>
    </source>
</evidence>
<dbReference type="HOGENOM" id="CLU_038034_10_0_6"/>
<name>A6VN38_ACTSZ</name>
<keyword evidence="5 6" id="KW-0732">Signal</keyword>
<comment type="subcellular location">
    <subcellularLocation>
        <location evidence="1">Cell envelope</location>
    </subcellularLocation>
</comment>
<dbReference type="InterPro" id="IPR002491">
    <property type="entry name" value="ABC_transptr_periplasmic_BD"/>
</dbReference>
<dbReference type="PANTHER" id="PTHR30532">
    <property type="entry name" value="IRON III DICITRATE-BINDING PERIPLASMIC PROTEIN"/>
    <property type="match status" value="1"/>
</dbReference>
<dbReference type="EMBL" id="CP000746">
    <property type="protein sequence ID" value="ABR74385.1"/>
    <property type="molecule type" value="Genomic_DNA"/>
</dbReference>
<dbReference type="Proteomes" id="UP000001114">
    <property type="component" value="Chromosome"/>
</dbReference>
<comment type="similarity">
    <text evidence="2">Belongs to the bacterial solute-binding protein 8 family.</text>
</comment>
<keyword evidence="4" id="KW-0406">Ion transport</keyword>
<reference evidence="9" key="1">
    <citation type="journal article" date="2010" name="BMC Genomics">
        <title>A genomic perspective on the potential of Actinobacillus succinogenes for industrial succinate production.</title>
        <authorList>
            <person name="McKinlay J.B."/>
            <person name="Laivenieks M."/>
            <person name="Schindler B.D."/>
            <person name="McKinlay A.A."/>
            <person name="Siddaramappa S."/>
            <person name="Challacombe J.F."/>
            <person name="Lowry S.R."/>
            <person name="Clum A."/>
            <person name="Lapidus A.L."/>
            <person name="Burkhart K.B."/>
            <person name="Harkins V."/>
            <person name="Vieille C."/>
        </authorList>
    </citation>
    <scope>NUCLEOTIDE SEQUENCE [LARGE SCALE GENOMIC DNA]</scope>
    <source>
        <strain evidence="9">ATCC 55618 / DSM 22257 / CCUG 43843 / 130Z</strain>
    </source>
</reference>
<gene>
    <name evidence="8" type="ordered locus">Asuc_1019</name>
</gene>
<protein>
    <submittedName>
        <fullName evidence="8">Periplasmic binding protein</fullName>
    </submittedName>
</protein>
<evidence type="ECO:0000256" key="6">
    <source>
        <dbReference type="SAM" id="SignalP"/>
    </source>
</evidence>
<feature type="chain" id="PRO_5002701919" evidence="6">
    <location>
        <begin position="32"/>
        <end position="305"/>
    </location>
</feature>
<dbReference type="OrthoDB" id="6160519at2"/>
<evidence type="ECO:0000313" key="8">
    <source>
        <dbReference type="EMBL" id="ABR74385.1"/>
    </source>
</evidence>
<feature type="signal peptide" evidence="6">
    <location>
        <begin position="1"/>
        <end position="31"/>
    </location>
</feature>
<sequence length="305" mass="34259">MRMRFNLLPAYKLSAKWLAVLLACLALPLQAASSHLRIATLDWTVAETLIALGEPPIAVGDAKSYHQWVTQPPLPMNTLDLGVRMQPNPELLIPLSKTNRKTSLIFINTGFYASAAPLLQKFAEQVHSVNFYGEGDAWQNILTASKQVAVLINRPQAFEQLMQRYRQKLAEIRPHLQPYRDRPLALVQFIDSRHLRIYGKNSPFGAVLTQLGLRNAWAGSQNIWGFETIDATRLAKLPKNSRFVVIKPYPVNIPTALKYNTLWQRLAMARDPLILPAIWTFGGIPSAQRFAEALANGLQNGGETW</sequence>
<keyword evidence="3" id="KW-0813">Transport</keyword>
<evidence type="ECO:0000259" key="7">
    <source>
        <dbReference type="PROSITE" id="PS50983"/>
    </source>
</evidence>
<dbReference type="PRINTS" id="PR01715">
    <property type="entry name" value="FERRIBNDNGPP"/>
</dbReference>
<dbReference type="KEGG" id="asu:Asuc_1019"/>
<dbReference type="PANTHER" id="PTHR30532:SF1">
    <property type="entry name" value="IRON(3+)-HYDROXAMATE-BINDING PROTEIN FHUD"/>
    <property type="match status" value="1"/>
</dbReference>
<dbReference type="InterPro" id="IPR051313">
    <property type="entry name" value="Bact_iron-sidero_bind"/>
</dbReference>
<evidence type="ECO:0000256" key="5">
    <source>
        <dbReference type="ARBA" id="ARBA00022729"/>
    </source>
</evidence>
<dbReference type="AlphaFoldDB" id="A6VN38"/>
<dbReference type="PROSITE" id="PS50983">
    <property type="entry name" value="FE_B12_PBP"/>
    <property type="match status" value="1"/>
</dbReference>
<dbReference type="CDD" id="cd01146">
    <property type="entry name" value="FhuD"/>
    <property type="match status" value="1"/>
</dbReference>
<feature type="domain" description="Fe/B12 periplasmic-binding" evidence="7">
    <location>
        <begin position="37"/>
        <end position="302"/>
    </location>
</feature>
<dbReference type="STRING" id="339671.Asuc_1019"/>
<evidence type="ECO:0000256" key="3">
    <source>
        <dbReference type="ARBA" id="ARBA00022448"/>
    </source>
</evidence>